<proteinExistence type="predicted"/>
<name>A0A8S5Q4K5_9CAUD</name>
<keyword evidence="1" id="KW-1133">Transmembrane helix</keyword>
<protein>
    <submittedName>
        <fullName evidence="2">Uncharacterized protein</fullName>
    </submittedName>
</protein>
<feature type="transmembrane region" description="Helical" evidence="1">
    <location>
        <begin position="72"/>
        <end position="92"/>
    </location>
</feature>
<evidence type="ECO:0000256" key="1">
    <source>
        <dbReference type="SAM" id="Phobius"/>
    </source>
</evidence>
<organism evidence="2">
    <name type="scientific">Siphoviridae sp. ctQqU1</name>
    <dbReference type="NCBI Taxonomy" id="2825496"/>
    <lineage>
        <taxon>Viruses</taxon>
        <taxon>Duplodnaviria</taxon>
        <taxon>Heunggongvirae</taxon>
        <taxon>Uroviricota</taxon>
        <taxon>Caudoviricetes</taxon>
    </lineage>
</organism>
<keyword evidence="1" id="KW-0472">Membrane</keyword>
<sequence length="316" mass="35614">MPAIKFFKEKGRFRGSPCQHPPHLHKTKPIRLCKSPKIPKNTKRPLSEPRLCYNQLKAIRQRKEESKMRKRIIAAALIAVVVLMSPLCAIAVEKPDEIASPAQLEETNEEGTVKIKESHSHLETKYEYGKTRYYVYYAVLVENTYPDYAVDFVSLKASVFGSDGSVLKTDEQTLDWIAEGDSYWYAGYVSFDSEGIAPARMEYTISADEWNFHKASASNQVIRAGELSVTNVSKRGSGYDLRYTGQITNNSQFTSNWIKVIVIYKMKDTEGNEVPVGGDYTYITDALPSGQTTTFELYPSSGFVGYSSYEVIALQD</sequence>
<accession>A0A8S5Q4K5</accession>
<reference evidence="2" key="1">
    <citation type="journal article" date="2021" name="Proc. Natl. Acad. Sci. U.S.A.">
        <title>A Catalog of Tens of Thousands of Viruses from Human Metagenomes Reveals Hidden Associations with Chronic Diseases.</title>
        <authorList>
            <person name="Tisza M.J."/>
            <person name="Buck C.B."/>
        </authorList>
    </citation>
    <scope>NUCLEOTIDE SEQUENCE</scope>
    <source>
        <strain evidence="2">CtQqU1</strain>
    </source>
</reference>
<dbReference type="EMBL" id="BK015568">
    <property type="protein sequence ID" value="DAE13675.1"/>
    <property type="molecule type" value="Genomic_DNA"/>
</dbReference>
<evidence type="ECO:0000313" key="2">
    <source>
        <dbReference type="EMBL" id="DAE13675.1"/>
    </source>
</evidence>
<keyword evidence="1" id="KW-0812">Transmembrane</keyword>